<dbReference type="GO" id="GO:0008168">
    <property type="term" value="F:methyltransferase activity"/>
    <property type="evidence" value="ECO:0007669"/>
    <property type="project" value="InterPro"/>
</dbReference>
<dbReference type="GO" id="GO:0006281">
    <property type="term" value="P:DNA repair"/>
    <property type="evidence" value="ECO:0007669"/>
    <property type="project" value="InterPro"/>
</dbReference>
<dbReference type="Pfam" id="PF02805">
    <property type="entry name" value="Ada_Zn_binding"/>
    <property type="match status" value="1"/>
</dbReference>
<keyword evidence="1" id="KW-0010">Activator</keyword>
<dbReference type="EMBL" id="CP001769">
    <property type="protein sequence ID" value="ADB36627.1"/>
    <property type="molecule type" value="Genomic_DNA"/>
</dbReference>
<dbReference type="AlphaFoldDB" id="D2QFF0"/>
<organism evidence="3 4">
    <name type="scientific">Spirosoma linguale (strain ATCC 33905 / DSM 74 / LMG 10896 / Claus 1)</name>
    <dbReference type="NCBI Taxonomy" id="504472"/>
    <lineage>
        <taxon>Bacteria</taxon>
        <taxon>Pseudomonadati</taxon>
        <taxon>Bacteroidota</taxon>
        <taxon>Cytophagia</taxon>
        <taxon>Cytophagales</taxon>
        <taxon>Cytophagaceae</taxon>
        <taxon>Spirosoma</taxon>
    </lineage>
</organism>
<dbReference type="GO" id="GO:0008270">
    <property type="term" value="F:zinc ion binding"/>
    <property type="evidence" value="ECO:0007669"/>
    <property type="project" value="InterPro"/>
</dbReference>
<reference evidence="3 4" key="1">
    <citation type="journal article" date="2010" name="Stand. Genomic Sci.">
        <title>Complete genome sequence of Spirosoma linguale type strain (1).</title>
        <authorList>
            <person name="Lail K."/>
            <person name="Sikorski J."/>
            <person name="Saunders E."/>
            <person name="Lapidus A."/>
            <person name="Glavina Del Rio T."/>
            <person name="Copeland A."/>
            <person name="Tice H."/>
            <person name="Cheng J.-F."/>
            <person name="Lucas S."/>
            <person name="Nolan M."/>
            <person name="Bruce D."/>
            <person name="Goodwin L."/>
            <person name="Pitluck S."/>
            <person name="Ivanova N."/>
            <person name="Mavromatis K."/>
            <person name="Ovchinnikova G."/>
            <person name="Pati A."/>
            <person name="Chen A."/>
            <person name="Palaniappan K."/>
            <person name="Land M."/>
            <person name="Hauser L."/>
            <person name="Chang Y.-J."/>
            <person name="Jeffries C.D."/>
            <person name="Chain P."/>
            <person name="Brettin T."/>
            <person name="Detter J.C."/>
            <person name="Schuetze A."/>
            <person name="Rohde M."/>
            <person name="Tindall B.J."/>
            <person name="Goeker M."/>
            <person name="Bristow J."/>
            <person name="Eisen J.A."/>
            <person name="Markowitz V."/>
            <person name="Hugenholtz P."/>
            <person name="Kyrpides N.C."/>
            <person name="Klenk H.-P."/>
            <person name="Chen F."/>
        </authorList>
    </citation>
    <scope>NUCLEOTIDE SEQUENCE [LARGE SCALE GENOMIC DNA]</scope>
    <source>
        <strain evidence="4">ATCC 33905 / DSM 74 / LMG 10896 / Claus 1</strain>
    </source>
</reference>
<proteinExistence type="predicted"/>
<dbReference type="RefSeq" id="WP_012925179.1">
    <property type="nucleotide sequence ID" value="NC_013730.1"/>
</dbReference>
<protein>
    <recommendedName>
        <fullName evidence="2">Ada DNA repair metal-binding domain-containing protein</fullName>
    </recommendedName>
</protein>
<sequence>MIRHTDLGTSLVARRSALFGLVKRGEITLGGYRPGKIYGRLHCRAGKRMKVENRVFFRNETEAIKMGFRPCGLCMSNEYRTWKQAV</sequence>
<accession>D2QFF0</accession>
<dbReference type="HOGENOM" id="CLU_2566016_0_0_10"/>
<dbReference type="GO" id="GO:0003677">
    <property type="term" value="F:DNA binding"/>
    <property type="evidence" value="ECO:0007669"/>
    <property type="project" value="InterPro"/>
</dbReference>
<feature type="domain" description="Ada DNA repair metal-binding" evidence="2">
    <location>
        <begin position="35"/>
        <end position="74"/>
    </location>
</feature>
<dbReference type="KEGG" id="sli:Slin_0563"/>
<dbReference type="InterPro" id="IPR004026">
    <property type="entry name" value="Ada_DNA_repair_Zn-bd"/>
</dbReference>
<keyword evidence="4" id="KW-1185">Reference proteome</keyword>
<dbReference type="InterPro" id="IPR035451">
    <property type="entry name" value="Ada-like_dom_sf"/>
</dbReference>
<dbReference type="eggNOG" id="COG2169">
    <property type="taxonomic scope" value="Bacteria"/>
</dbReference>
<dbReference type="GO" id="GO:0006355">
    <property type="term" value="P:regulation of DNA-templated transcription"/>
    <property type="evidence" value="ECO:0007669"/>
    <property type="project" value="InterPro"/>
</dbReference>
<gene>
    <name evidence="3" type="ordered locus">Slin_0563</name>
</gene>
<dbReference type="SUPFAM" id="SSF57884">
    <property type="entry name" value="Ada DNA repair protein, N-terminal domain (N-Ada 10)"/>
    <property type="match status" value="1"/>
</dbReference>
<evidence type="ECO:0000256" key="1">
    <source>
        <dbReference type="ARBA" id="ARBA00023159"/>
    </source>
</evidence>
<evidence type="ECO:0000259" key="2">
    <source>
        <dbReference type="Pfam" id="PF02805"/>
    </source>
</evidence>
<evidence type="ECO:0000313" key="3">
    <source>
        <dbReference type="EMBL" id="ADB36627.1"/>
    </source>
</evidence>
<dbReference type="STRING" id="504472.Slin_0563"/>
<name>D2QFF0_SPILD</name>
<evidence type="ECO:0000313" key="4">
    <source>
        <dbReference type="Proteomes" id="UP000002028"/>
    </source>
</evidence>
<dbReference type="Proteomes" id="UP000002028">
    <property type="component" value="Chromosome"/>
</dbReference>
<dbReference type="Gene3D" id="3.40.10.10">
    <property type="entry name" value="DNA Methylphosphotriester Repair Domain"/>
    <property type="match status" value="1"/>
</dbReference>